<evidence type="ECO:0000313" key="3">
    <source>
        <dbReference type="EMBL" id="CAI3977601.1"/>
    </source>
</evidence>
<proteinExistence type="predicted"/>
<feature type="compositionally biased region" description="Basic residues" evidence="1">
    <location>
        <begin position="448"/>
        <end position="460"/>
    </location>
</feature>
<reference evidence="4" key="2">
    <citation type="submission" date="2024-04" db="EMBL/GenBank/DDBJ databases">
        <authorList>
            <person name="Chen Y."/>
            <person name="Shah S."/>
            <person name="Dougan E. K."/>
            <person name="Thang M."/>
            <person name="Chan C."/>
        </authorList>
    </citation>
    <scope>NUCLEOTIDE SEQUENCE [LARGE SCALE GENOMIC DNA]</scope>
</reference>
<accession>A0A9P1FIV6</accession>
<evidence type="ECO:0000313" key="5">
    <source>
        <dbReference type="Proteomes" id="UP001152797"/>
    </source>
</evidence>
<feature type="region of interest" description="Disordered" evidence="1">
    <location>
        <begin position="413"/>
        <end position="470"/>
    </location>
</feature>
<keyword evidence="5" id="KW-1185">Reference proteome</keyword>
<evidence type="ECO:0000256" key="2">
    <source>
        <dbReference type="SAM" id="SignalP"/>
    </source>
</evidence>
<dbReference type="EMBL" id="CAMXCT010000354">
    <property type="protein sequence ID" value="CAI3977601.1"/>
    <property type="molecule type" value="Genomic_DNA"/>
</dbReference>
<dbReference type="Proteomes" id="UP001152797">
    <property type="component" value="Unassembled WGS sequence"/>
</dbReference>
<dbReference type="AlphaFoldDB" id="A0A9P1FIV6"/>
<feature type="signal peptide" evidence="2">
    <location>
        <begin position="1"/>
        <end position="20"/>
    </location>
</feature>
<feature type="region of interest" description="Disordered" evidence="1">
    <location>
        <begin position="303"/>
        <end position="324"/>
    </location>
</feature>
<keyword evidence="2" id="KW-0732">Signal</keyword>
<sequence>MWHCRLGAELVISLITGVMDVTPDSPCGSAEQMRSQGDTNDRQIRGNFTLSLSTLGGNISEEDSQLRMERDLVSHAFSSTWIGRSCGQTDFHAKWIDEQKPLHPLQSKRNIRVFANAASLCVHPTWQDADPSCTELVDVKSEPTKTLGSSPPGWLVCCQLQLRDSQGQNLRCPSRVPAMEAAGPTFGGIGPDLNRWKLAVPGCVTTLVKSEVDIKRGVLSFSLKVSQDAGRTSVTLIDRCSCVQTKGSPFALDLTLPATCSDSSHLARVDAEMPALPGLHKIAAAPNPPKVAVKTQLASDAAQIRDGDHGSQSPSPEDCRRDSPKKRQILAALQKVAARQEPGSPGCPPGLAMNKAAAKVLLEPMCLEGRHSPRAMAAMVGDQLSGLNHEDPTDLVSNTSTVQSVSTLLQHVGASGSANPWQSQTVYDASSPRRYMPSEPLPNYSGWGRKKKSKSKSPAKKQRDFAKNYW</sequence>
<feature type="compositionally biased region" description="Polar residues" evidence="1">
    <location>
        <begin position="416"/>
        <end position="428"/>
    </location>
</feature>
<protein>
    <submittedName>
        <fullName evidence="3">Uncharacterized protein</fullName>
    </submittedName>
</protein>
<evidence type="ECO:0000313" key="4">
    <source>
        <dbReference type="EMBL" id="CAL1130976.1"/>
    </source>
</evidence>
<gene>
    <name evidence="3" type="ORF">C1SCF055_LOCUS5731</name>
</gene>
<dbReference type="OrthoDB" id="408504at2759"/>
<dbReference type="EMBL" id="CAMXCT030000354">
    <property type="protein sequence ID" value="CAL4764913.1"/>
    <property type="molecule type" value="Genomic_DNA"/>
</dbReference>
<reference evidence="3" key="1">
    <citation type="submission" date="2022-10" db="EMBL/GenBank/DDBJ databases">
        <authorList>
            <person name="Chen Y."/>
            <person name="Dougan E. K."/>
            <person name="Chan C."/>
            <person name="Rhodes N."/>
            <person name="Thang M."/>
        </authorList>
    </citation>
    <scope>NUCLEOTIDE SEQUENCE</scope>
</reference>
<feature type="compositionally biased region" description="Basic and acidic residues" evidence="1">
    <location>
        <begin position="461"/>
        <end position="470"/>
    </location>
</feature>
<feature type="chain" id="PRO_5043272000" evidence="2">
    <location>
        <begin position="21"/>
        <end position="470"/>
    </location>
</feature>
<evidence type="ECO:0000256" key="1">
    <source>
        <dbReference type="SAM" id="MobiDB-lite"/>
    </source>
</evidence>
<dbReference type="EMBL" id="CAMXCT020000354">
    <property type="protein sequence ID" value="CAL1130976.1"/>
    <property type="molecule type" value="Genomic_DNA"/>
</dbReference>
<comment type="caution">
    <text evidence="3">The sequence shown here is derived from an EMBL/GenBank/DDBJ whole genome shotgun (WGS) entry which is preliminary data.</text>
</comment>
<name>A0A9P1FIV6_9DINO</name>
<organism evidence="3">
    <name type="scientific">Cladocopium goreaui</name>
    <dbReference type="NCBI Taxonomy" id="2562237"/>
    <lineage>
        <taxon>Eukaryota</taxon>
        <taxon>Sar</taxon>
        <taxon>Alveolata</taxon>
        <taxon>Dinophyceae</taxon>
        <taxon>Suessiales</taxon>
        <taxon>Symbiodiniaceae</taxon>
        <taxon>Cladocopium</taxon>
    </lineage>
</organism>